<evidence type="ECO:0000313" key="1">
    <source>
        <dbReference type="EMBL" id="MCG3420700.1"/>
    </source>
</evidence>
<dbReference type="InterPro" id="IPR025716">
    <property type="entry name" value="Post-transcriptional_regulator"/>
</dbReference>
<reference evidence="1 2" key="1">
    <citation type="journal article" date="2022" name="Evol. Bioinform. Online">
        <title>Draft Genome Sequence of Oceanobacillus jordanicus Strain GSFE11, a Halotolerant Plant Growth-Promoting Bacterial Endophyte Isolated From the Jordan Valley.</title>
        <authorList>
            <person name="Alhindi T."/>
            <person name="Albdaiwi R."/>
        </authorList>
    </citation>
    <scope>NUCLEOTIDE SEQUENCE [LARGE SCALE GENOMIC DNA]</scope>
    <source>
        <strain evidence="1 2">GSFE11</strain>
    </source>
</reference>
<organism evidence="1 2">
    <name type="scientific">Oceanobacillus jordanicus</name>
    <dbReference type="NCBI Taxonomy" id="2867266"/>
    <lineage>
        <taxon>Bacteria</taxon>
        <taxon>Bacillati</taxon>
        <taxon>Bacillota</taxon>
        <taxon>Bacilli</taxon>
        <taxon>Bacillales</taxon>
        <taxon>Bacillaceae</taxon>
        <taxon>Oceanobacillus</taxon>
    </lineage>
</organism>
<protein>
    <submittedName>
        <fullName evidence="1">Post-transcriptional regulator</fullName>
    </submittedName>
</protein>
<name>A0AAW5B8C6_9BACI</name>
<dbReference type="Proteomes" id="UP001199631">
    <property type="component" value="Unassembled WGS sequence"/>
</dbReference>
<evidence type="ECO:0000313" key="2">
    <source>
        <dbReference type="Proteomes" id="UP001199631"/>
    </source>
</evidence>
<comment type="caution">
    <text evidence="1">The sequence shown here is derived from an EMBL/GenBank/DDBJ whole genome shotgun (WGS) entry which is preliminary data.</text>
</comment>
<dbReference type="EMBL" id="JAIFZM010000017">
    <property type="protein sequence ID" value="MCG3420700.1"/>
    <property type="molecule type" value="Genomic_DNA"/>
</dbReference>
<dbReference type="AlphaFoldDB" id="A0AAW5B8C6"/>
<gene>
    <name evidence="1" type="ORF">K3T81_16265</name>
</gene>
<keyword evidence="2" id="KW-1185">Reference proteome</keyword>
<accession>A0AAW5B8C6</accession>
<dbReference type="RefSeq" id="WP_036572332.1">
    <property type="nucleotide sequence ID" value="NZ_JAIFZM010000017.1"/>
</dbReference>
<sequence length="100" mass="11227">MEIVQTVSEWKAMILPTLESKADEFQMMGYSRANPEEIWDCLVKKVWKGDPEKRIYEVVQDIFHLGSGTYISYLTVAAYQDDNLFASISALTAGGQEDGG</sequence>
<dbReference type="Pfam" id="PF13797">
    <property type="entry name" value="Post_transc_reg"/>
    <property type="match status" value="1"/>
</dbReference>
<proteinExistence type="predicted"/>